<name>A0A3S9PAK6_9BACT</name>
<dbReference type="AlphaFoldDB" id="A0A3S9PAK6"/>
<sequence>MKKLALLLLCSICCTSLMYAQDRPTGYLSFTGAGSAVLQRQAVSSIFTIDYNHYIADHWMIGGSLINDWEKETGPRSEIGTGNSYKATLAIYTTYVTGNWGFGGGYARDIAKEGQLTTKGNNYLDVFVMYFIKVGNHYICPRVGYVHDLHDQEQSISFGVSYSIPF</sequence>
<dbReference type="Proteomes" id="UP000267268">
    <property type="component" value="Chromosome 2"/>
</dbReference>
<dbReference type="RefSeq" id="WP_126619661.1">
    <property type="nucleotide sequence ID" value="NZ_CP034563.1"/>
</dbReference>
<evidence type="ECO:0008006" key="4">
    <source>
        <dbReference type="Google" id="ProtNLM"/>
    </source>
</evidence>
<keyword evidence="1" id="KW-0732">Signal</keyword>
<gene>
    <name evidence="2" type="ORF">EI427_23535</name>
</gene>
<reference evidence="2 3" key="1">
    <citation type="submission" date="2018-12" db="EMBL/GenBank/DDBJ databases">
        <title>Flammeovirga pectinis sp. nov., isolated from the gut of the Korean scallop, Patinopecten yessoensis.</title>
        <authorList>
            <person name="Bae J.-W."/>
            <person name="Jeong Y.-S."/>
            <person name="Kang W."/>
        </authorList>
    </citation>
    <scope>NUCLEOTIDE SEQUENCE [LARGE SCALE GENOMIC DNA]</scope>
    <source>
        <strain evidence="2 3">L12M1</strain>
    </source>
</reference>
<evidence type="ECO:0000256" key="1">
    <source>
        <dbReference type="SAM" id="SignalP"/>
    </source>
</evidence>
<evidence type="ECO:0000313" key="3">
    <source>
        <dbReference type="Proteomes" id="UP000267268"/>
    </source>
</evidence>
<keyword evidence="3" id="KW-1185">Reference proteome</keyword>
<accession>A0A3S9PAK6</accession>
<dbReference type="KEGG" id="fll:EI427_23535"/>
<evidence type="ECO:0000313" key="2">
    <source>
        <dbReference type="EMBL" id="AZQ65189.1"/>
    </source>
</evidence>
<dbReference type="OrthoDB" id="979145at2"/>
<feature type="chain" id="PRO_5019276401" description="Outer membrane protein beta-barrel domain-containing protein" evidence="1">
    <location>
        <begin position="21"/>
        <end position="166"/>
    </location>
</feature>
<dbReference type="EMBL" id="CP034563">
    <property type="protein sequence ID" value="AZQ65189.1"/>
    <property type="molecule type" value="Genomic_DNA"/>
</dbReference>
<organism evidence="2 3">
    <name type="scientific">Flammeovirga pectinis</name>
    <dbReference type="NCBI Taxonomy" id="2494373"/>
    <lineage>
        <taxon>Bacteria</taxon>
        <taxon>Pseudomonadati</taxon>
        <taxon>Bacteroidota</taxon>
        <taxon>Cytophagia</taxon>
        <taxon>Cytophagales</taxon>
        <taxon>Flammeovirgaceae</taxon>
        <taxon>Flammeovirga</taxon>
    </lineage>
</organism>
<proteinExistence type="predicted"/>
<protein>
    <recommendedName>
        <fullName evidence="4">Outer membrane protein beta-barrel domain-containing protein</fullName>
    </recommendedName>
</protein>
<feature type="signal peptide" evidence="1">
    <location>
        <begin position="1"/>
        <end position="20"/>
    </location>
</feature>